<keyword evidence="6 15" id="KW-0347">Helicase</keyword>
<keyword evidence="4" id="KW-0227">DNA damage</keyword>
<evidence type="ECO:0000256" key="2">
    <source>
        <dbReference type="ARBA" id="ARBA00022722"/>
    </source>
</evidence>
<dbReference type="Pfam" id="PF00580">
    <property type="entry name" value="UvrD-helicase"/>
    <property type="match status" value="1"/>
</dbReference>
<evidence type="ECO:0000256" key="3">
    <source>
        <dbReference type="ARBA" id="ARBA00022741"/>
    </source>
</evidence>
<dbReference type="InterPro" id="IPR038726">
    <property type="entry name" value="PDDEXK_AddAB-type"/>
</dbReference>
<dbReference type="CDD" id="cd17932">
    <property type="entry name" value="DEXQc_UvrD"/>
    <property type="match status" value="1"/>
</dbReference>
<dbReference type="Gene3D" id="3.40.50.300">
    <property type="entry name" value="P-loop containing nucleotide triphosphate hydrolases"/>
    <property type="match status" value="2"/>
</dbReference>
<feature type="domain" description="UvrD-like helicase ATP-binding" evidence="17">
    <location>
        <begin position="17"/>
        <end position="342"/>
    </location>
</feature>
<dbReference type="InterPro" id="IPR000212">
    <property type="entry name" value="DNA_helicase_UvrD/REP"/>
</dbReference>
<reference evidence="20" key="1">
    <citation type="submission" date="2016-10" db="EMBL/GenBank/DDBJ databases">
        <authorList>
            <person name="Varghese N."/>
            <person name="Submissions S."/>
        </authorList>
    </citation>
    <scope>NUCLEOTIDE SEQUENCE [LARGE SCALE GENOMIC DNA]</scope>
    <source>
        <strain evidence="20">DSM 24740</strain>
    </source>
</reference>
<evidence type="ECO:0000256" key="4">
    <source>
        <dbReference type="ARBA" id="ARBA00022763"/>
    </source>
</evidence>
<evidence type="ECO:0000256" key="14">
    <source>
        <dbReference type="ARBA" id="ARBA00048988"/>
    </source>
</evidence>
<evidence type="ECO:0000256" key="12">
    <source>
        <dbReference type="ARBA" id="ARBA00034617"/>
    </source>
</evidence>
<keyword evidence="5 15" id="KW-0378">Hydrolase</keyword>
<evidence type="ECO:0000256" key="9">
    <source>
        <dbReference type="ARBA" id="ARBA00023125"/>
    </source>
</evidence>
<proteinExistence type="inferred from homology"/>
<dbReference type="InterPro" id="IPR014016">
    <property type="entry name" value="UvrD-like_ATP-bd"/>
</dbReference>
<evidence type="ECO:0000313" key="19">
    <source>
        <dbReference type="EMBL" id="SEQ31716.1"/>
    </source>
</evidence>
<name>A0A1H9F183_9BACT</name>
<evidence type="ECO:0000256" key="8">
    <source>
        <dbReference type="ARBA" id="ARBA00022840"/>
    </source>
</evidence>
<keyword evidence="10" id="KW-0234">DNA repair</keyword>
<dbReference type="EMBL" id="FOFB01000008">
    <property type="protein sequence ID" value="SEQ31716.1"/>
    <property type="molecule type" value="Genomic_DNA"/>
</dbReference>
<dbReference type="GO" id="GO:0006281">
    <property type="term" value="P:DNA repair"/>
    <property type="evidence" value="ECO:0007669"/>
    <property type="project" value="UniProtKB-KW"/>
</dbReference>
<evidence type="ECO:0000256" key="13">
    <source>
        <dbReference type="ARBA" id="ARBA00034808"/>
    </source>
</evidence>
<gene>
    <name evidence="19" type="ORF">SAMN05444359_10846</name>
</gene>
<evidence type="ECO:0000256" key="11">
    <source>
        <dbReference type="ARBA" id="ARBA00023235"/>
    </source>
</evidence>
<dbReference type="GO" id="GO:0043138">
    <property type="term" value="F:3'-5' DNA helicase activity"/>
    <property type="evidence" value="ECO:0007669"/>
    <property type="project" value="UniProtKB-EC"/>
</dbReference>
<evidence type="ECO:0000259" key="18">
    <source>
        <dbReference type="PROSITE" id="PS51217"/>
    </source>
</evidence>
<dbReference type="EC" id="5.6.2.4" evidence="13"/>
<dbReference type="Gene3D" id="1.10.486.10">
    <property type="entry name" value="PCRA, domain 4"/>
    <property type="match status" value="1"/>
</dbReference>
<dbReference type="Pfam" id="PF12705">
    <property type="entry name" value="PDDEXK_1"/>
    <property type="match status" value="1"/>
</dbReference>
<dbReference type="InterPro" id="IPR013986">
    <property type="entry name" value="DExx_box_DNA_helicase_dom_sf"/>
</dbReference>
<accession>A0A1H9F183</accession>
<dbReference type="AlphaFoldDB" id="A0A1H9F183"/>
<dbReference type="OrthoDB" id="9810135at2"/>
<evidence type="ECO:0000256" key="10">
    <source>
        <dbReference type="ARBA" id="ARBA00023204"/>
    </source>
</evidence>
<feature type="binding site" evidence="15">
    <location>
        <begin position="38"/>
        <end position="45"/>
    </location>
    <ligand>
        <name>ATP</name>
        <dbReference type="ChEBI" id="CHEBI:30616"/>
    </ligand>
</feature>
<dbReference type="InParanoid" id="A0A1H9F183"/>
<protein>
    <recommendedName>
        <fullName evidence="13">DNA 3'-5' helicase</fullName>
        <ecNumber evidence="13">5.6.2.4</ecNumber>
    </recommendedName>
</protein>
<feature type="region of interest" description="Disordered" evidence="16">
    <location>
        <begin position="391"/>
        <end position="441"/>
    </location>
</feature>
<dbReference type="RefSeq" id="WP_090167418.1">
    <property type="nucleotide sequence ID" value="NZ_FOFB01000008.1"/>
</dbReference>
<evidence type="ECO:0000259" key="17">
    <source>
        <dbReference type="PROSITE" id="PS51198"/>
    </source>
</evidence>
<comment type="similarity">
    <text evidence="1">Belongs to the helicase family. UvrD subfamily.</text>
</comment>
<dbReference type="GO" id="GO:0005524">
    <property type="term" value="F:ATP binding"/>
    <property type="evidence" value="ECO:0007669"/>
    <property type="project" value="UniProtKB-UniRule"/>
</dbReference>
<dbReference type="SUPFAM" id="SSF52540">
    <property type="entry name" value="P-loop containing nucleoside triphosphate hydrolases"/>
    <property type="match status" value="1"/>
</dbReference>
<evidence type="ECO:0000256" key="5">
    <source>
        <dbReference type="ARBA" id="ARBA00022801"/>
    </source>
</evidence>
<comment type="catalytic activity">
    <reaction evidence="14">
        <text>ATP + H2O = ADP + phosphate + H(+)</text>
        <dbReference type="Rhea" id="RHEA:13065"/>
        <dbReference type="ChEBI" id="CHEBI:15377"/>
        <dbReference type="ChEBI" id="CHEBI:15378"/>
        <dbReference type="ChEBI" id="CHEBI:30616"/>
        <dbReference type="ChEBI" id="CHEBI:43474"/>
        <dbReference type="ChEBI" id="CHEBI:456216"/>
        <dbReference type="EC" id="5.6.2.4"/>
    </reaction>
</comment>
<dbReference type="Gene3D" id="3.90.320.10">
    <property type="match status" value="1"/>
</dbReference>
<dbReference type="InterPro" id="IPR011604">
    <property type="entry name" value="PDDEXK-like_dom_sf"/>
</dbReference>
<keyword evidence="20" id="KW-1185">Reference proteome</keyword>
<organism evidence="19 20">
    <name type="scientific">Neolewinella agarilytica</name>
    <dbReference type="NCBI Taxonomy" id="478744"/>
    <lineage>
        <taxon>Bacteria</taxon>
        <taxon>Pseudomonadati</taxon>
        <taxon>Bacteroidota</taxon>
        <taxon>Saprospiria</taxon>
        <taxon>Saprospirales</taxon>
        <taxon>Lewinellaceae</taxon>
        <taxon>Neolewinella</taxon>
    </lineage>
</organism>
<dbReference type="PANTHER" id="PTHR11070">
    <property type="entry name" value="UVRD / RECB / PCRA DNA HELICASE FAMILY MEMBER"/>
    <property type="match status" value="1"/>
</dbReference>
<evidence type="ECO:0000256" key="15">
    <source>
        <dbReference type="PROSITE-ProRule" id="PRU00560"/>
    </source>
</evidence>
<sequence>MRPSLNLHNASFQTEIARLNAGQRAAVEQVDGPVMVLAGPGTGKTHLLAARIGNILTETDTGAHNILCLTFTEAGVKAMRERLLQFIGPEAHRIGIYTFHGFCSNLIQQNLQYFGKPDLEPLAELEQISIIRALLDGQEQDTPLRQGYHDPYFYEPHLKHLFSAIKAENWEVDDMEQKIDRYVASLPTHPEFVYKRKYKGKEAGTPKEGAIAEEVLRMNRLRAAIHLFPAYQDALRKQRRYDYGDMIGWVLRAFNDFPTLLRTYQERYQYVLVDEFQDTNGAQDMIVRSLVDYWERPNVFIVGDDDQAIYEFQGARLRSMIDFFQRYDSVKLVTLTENYRSRQEILNAASTLIGKNELRIGNKLPELEVDKKLIASNPDLVALRQVQGKGLKEQGKKGAPPALSASAAPAAAPKEAPPTSGSQIKNPKSRIENRESSPIRLLSFPDQNQETGYLINQLRRWNEAGTPWSEMAVIYAKHHQAAELIHLLERAGIPYRSKRRPNVLDGRPVRQLLDMLHYLQAEYTRPGTGEYLLFRVLHFRCFGLWPHDLARMNRARLAAKDSDGFFPTWRDFLQSPAHWPADLRDGDAIQVAADWLEDMIGEIGLYPLTEYVERAMNGSGLLPTVLRHPNRAILLQHLATFADFTVSEVARRPRIMLEDLLETLRQMDANRIQLPLRSHLDQAEAILLVTAHSAKGLEFDKVWMLDCAETKWGKSAGGRKSQFKLPDTLTYTGAESEEEARRRLFFVAMTRAKTELVLSVADIDGKGKAQQRVSFLDELVSDAGLQIEQAGLSAEETALTATLQLQPTDDSRLPGLEAAAVEELLKDFRLSVSSLYSYLNCPTAFFYEKLLGVPDLEREQTLYGSALHDALETFFLRMKRDTSNIFPSRQELLYNFEQALGKRRGLLTPEGFRNRLRQGTLELGSYYDTYHTSWTTDVDVEMLIRNAEVDGIPLVGMIDRVDVLSDAWVRVVDYKTSGSGKSSLSAKIKGPTKSKPYGGNYWRQLNFYKLLYDNRPGNIRRVKEGKISFLLVNTDGKQPEVSVSMGPKDQDALRLIMREAWDGIQAQQFTGCGEDDCDWCRFVADLREEVPLERVDEVDDWT</sequence>
<evidence type="ECO:0000256" key="7">
    <source>
        <dbReference type="ARBA" id="ARBA00022839"/>
    </source>
</evidence>
<keyword evidence="3 15" id="KW-0547">Nucleotide-binding</keyword>
<keyword evidence="11" id="KW-0413">Isomerase</keyword>
<evidence type="ECO:0000256" key="6">
    <source>
        <dbReference type="ARBA" id="ARBA00022806"/>
    </source>
</evidence>
<dbReference type="Proteomes" id="UP000199021">
    <property type="component" value="Unassembled WGS sequence"/>
</dbReference>
<feature type="domain" description="UvrD-like helicase C-terminal" evidence="18">
    <location>
        <begin position="408"/>
        <end position="696"/>
    </location>
</feature>
<dbReference type="InterPro" id="IPR027417">
    <property type="entry name" value="P-loop_NTPase"/>
</dbReference>
<dbReference type="Gene3D" id="1.10.10.160">
    <property type="match status" value="1"/>
</dbReference>
<evidence type="ECO:0000256" key="1">
    <source>
        <dbReference type="ARBA" id="ARBA00009922"/>
    </source>
</evidence>
<feature type="compositionally biased region" description="Low complexity" evidence="16">
    <location>
        <begin position="397"/>
        <end position="418"/>
    </location>
</feature>
<dbReference type="Pfam" id="PF13361">
    <property type="entry name" value="UvrD_C"/>
    <property type="match status" value="2"/>
</dbReference>
<keyword evidence="7" id="KW-0269">Exonuclease</keyword>
<dbReference type="GO" id="GO:0004527">
    <property type="term" value="F:exonuclease activity"/>
    <property type="evidence" value="ECO:0007669"/>
    <property type="project" value="UniProtKB-KW"/>
</dbReference>
<dbReference type="InterPro" id="IPR014017">
    <property type="entry name" value="DNA_helicase_UvrD-like_C"/>
</dbReference>
<keyword evidence="8 15" id="KW-0067">ATP-binding</keyword>
<comment type="catalytic activity">
    <reaction evidence="12">
        <text>Couples ATP hydrolysis with the unwinding of duplex DNA by translocating in the 3'-5' direction.</text>
        <dbReference type="EC" id="5.6.2.4"/>
    </reaction>
</comment>
<keyword evidence="9" id="KW-0238">DNA-binding</keyword>
<dbReference type="PROSITE" id="PS51198">
    <property type="entry name" value="UVRD_HELICASE_ATP_BIND"/>
    <property type="match status" value="1"/>
</dbReference>
<evidence type="ECO:0000313" key="20">
    <source>
        <dbReference type="Proteomes" id="UP000199021"/>
    </source>
</evidence>
<dbReference type="STRING" id="478744.SAMN05444359_10846"/>
<keyword evidence="2" id="KW-0540">Nuclease</keyword>
<evidence type="ECO:0000256" key="16">
    <source>
        <dbReference type="SAM" id="MobiDB-lite"/>
    </source>
</evidence>
<dbReference type="GO" id="GO:0003677">
    <property type="term" value="F:DNA binding"/>
    <property type="evidence" value="ECO:0007669"/>
    <property type="project" value="UniProtKB-KW"/>
</dbReference>
<dbReference type="PROSITE" id="PS51217">
    <property type="entry name" value="UVRD_HELICASE_CTER"/>
    <property type="match status" value="1"/>
</dbReference>